<feature type="non-terminal residue" evidence="1">
    <location>
        <position position="1"/>
    </location>
</feature>
<organism evidence="1 2">
    <name type="scientific">Trifolium medium</name>
    <dbReference type="NCBI Taxonomy" id="97028"/>
    <lineage>
        <taxon>Eukaryota</taxon>
        <taxon>Viridiplantae</taxon>
        <taxon>Streptophyta</taxon>
        <taxon>Embryophyta</taxon>
        <taxon>Tracheophyta</taxon>
        <taxon>Spermatophyta</taxon>
        <taxon>Magnoliopsida</taxon>
        <taxon>eudicotyledons</taxon>
        <taxon>Gunneridae</taxon>
        <taxon>Pentapetalae</taxon>
        <taxon>rosids</taxon>
        <taxon>fabids</taxon>
        <taxon>Fabales</taxon>
        <taxon>Fabaceae</taxon>
        <taxon>Papilionoideae</taxon>
        <taxon>50 kb inversion clade</taxon>
        <taxon>NPAAA clade</taxon>
        <taxon>Hologalegina</taxon>
        <taxon>IRL clade</taxon>
        <taxon>Trifolieae</taxon>
        <taxon>Trifolium</taxon>
    </lineage>
</organism>
<dbReference type="Proteomes" id="UP000265520">
    <property type="component" value="Unassembled WGS sequence"/>
</dbReference>
<name>A0A392RE50_9FABA</name>
<keyword evidence="2" id="KW-1185">Reference proteome</keyword>
<dbReference type="EMBL" id="LXQA010208195">
    <property type="protein sequence ID" value="MCI33865.1"/>
    <property type="molecule type" value="Genomic_DNA"/>
</dbReference>
<evidence type="ECO:0000313" key="1">
    <source>
        <dbReference type="EMBL" id="MCI33865.1"/>
    </source>
</evidence>
<protein>
    <submittedName>
        <fullName evidence="1">Nucleoporin Nup188-like protein</fullName>
    </submittedName>
</protein>
<comment type="caution">
    <text evidence="1">The sequence shown here is derived from an EMBL/GenBank/DDBJ whole genome shotgun (WGS) entry which is preliminary data.</text>
</comment>
<proteinExistence type="predicted"/>
<reference evidence="1 2" key="1">
    <citation type="journal article" date="2018" name="Front. Plant Sci.">
        <title>Red Clover (Trifolium pratense) and Zigzag Clover (T. medium) - A Picture of Genomic Similarities and Differences.</title>
        <authorList>
            <person name="Dluhosova J."/>
            <person name="Istvanek J."/>
            <person name="Nedelnik J."/>
            <person name="Repkova J."/>
        </authorList>
    </citation>
    <scope>NUCLEOTIDE SEQUENCE [LARGE SCALE GENOMIC DNA]</scope>
    <source>
        <strain evidence="2">cv. 10/8</strain>
        <tissue evidence="1">Leaf</tissue>
    </source>
</reference>
<sequence>GYRSVLRTFISAFIASYEVNLQVQPEDNNSTLILDIICKIYRGEDSARILSGISVYSVLGQGKSY</sequence>
<evidence type="ECO:0000313" key="2">
    <source>
        <dbReference type="Proteomes" id="UP000265520"/>
    </source>
</evidence>
<accession>A0A392RE50</accession>
<dbReference type="AlphaFoldDB" id="A0A392RE50"/>